<evidence type="ECO:0000259" key="4">
    <source>
        <dbReference type="PROSITE" id="PS50893"/>
    </source>
</evidence>
<evidence type="ECO:0000313" key="6">
    <source>
        <dbReference type="Proteomes" id="UP001055185"/>
    </source>
</evidence>
<sequence length="291" mass="32873">MGTNMLEVCHISKVYQNHKTALDDISFSIPYGHIIGLVGENGAGKTTLLKSIMGILAADSGNIFLLGEKYTPQRTAIWEKIGVCLDESCIPIQFHAMDLNLIMSHVYNQWDTNLFYSLLDRFSIPKKKRVGEMSKGMKSKFSFSLALAHHPQLLVLDEITSGLDPSSRKDILSILLDFIQDERHGVLLSSHTTNDLERIADYIIFLVHGRVGLSIQRDTLMDQYKVIRFSQNDLKPLETCDCITYYIQSGQVNALVSDSARFISANKIDHYVEDKVSIDEVLVMLNWEKTV</sequence>
<dbReference type="InterPro" id="IPR003439">
    <property type="entry name" value="ABC_transporter-like_ATP-bd"/>
</dbReference>
<dbReference type="PROSITE" id="PS50893">
    <property type="entry name" value="ABC_TRANSPORTER_2"/>
    <property type="match status" value="1"/>
</dbReference>
<dbReference type="SMART" id="SM00382">
    <property type="entry name" value="AAA"/>
    <property type="match status" value="1"/>
</dbReference>
<dbReference type="InterPro" id="IPR027417">
    <property type="entry name" value="P-loop_NTPase"/>
</dbReference>
<feature type="domain" description="ABC transporter" evidence="4">
    <location>
        <begin position="6"/>
        <end position="233"/>
    </location>
</feature>
<dbReference type="GO" id="GO:0016887">
    <property type="term" value="F:ATP hydrolysis activity"/>
    <property type="evidence" value="ECO:0007669"/>
    <property type="project" value="InterPro"/>
</dbReference>
<gene>
    <name evidence="5" type="ORF">JCM17207_17780</name>
</gene>
<dbReference type="EMBL" id="BQKV01000065">
    <property type="protein sequence ID" value="GJN65153.1"/>
    <property type="molecule type" value="Genomic_DNA"/>
</dbReference>
<proteinExistence type="predicted"/>
<dbReference type="PANTHER" id="PTHR42939:SF3">
    <property type="entry name" value="ABC TRANSPORTER ATP-BINDING COMPONENT"/>
    <property type="match status" value="1"/>
</dbReference>
<comment type="caution">
    <text evidence="5">The sequence shown here is derived from an EMBL/GenBank/DDBJ whole genome shotgun (WGS) entry which is preliminary data.</text>
</comment>
<keyword evidence="2" id="KW-0547">Nucleotide-binding</keyword>
<dbReference type="InterPro" id="IPR051782">
    <property type="entry name" value="ABC_Transporter_VariousFunc"/>
</dbReference>
<accession>A0AA37IZK4</accession>
<dbReference type="AlphaFoldDB" id="A0AA37IZK4"/>
<evidence type="ECO:0000256" key="3">
    <source>
        <dbReference type="ARBA" id="ARBA00022840"/>
    </source>
</evidence>
<name>A0AA37IZK4_9FIRM</name>
<dbReference type="CDD" id="cd03230">
    <property type="entry name" value="ABC_DR_subfamily_A"/>
    <property type="match status" value="1"/>
</dbReference>
<organism evidence="5 6">
    <name type="scientific">Faecalibacterium gallinarum</name>
    <dbReference type="NCBI Taxonomy" id="2903556"/>
    <lineage>
        <taxon>Bacteria</taxon>
        <taxon>Bacillati</taxon>
        <taxon>Bacillota</taxon>
        <taxon>Clostridia</taxon>
        <taxon>Eubacteriales</taxon>
        <taxon>Oscillospiraceae</taxon>
        <taxon>Faecalibacterium</taxon>
    </lineage>
</organism>
<dbReference type="PROSITE" id="PS00211">
    <property type="entry name" value="ABC_TRANSPORTER_1"/>
    <property type="match status" value="1"/>
</dbReference>
<evidence type="ECO:0000256" key="1">
    <source>
        <dbReference type="ARBA" id="ARBA00022448"/>
    </source>
</evidence>
<dbReference type="Gene3D" id="3.40.50.300">
    <property type="entry name" value="P-loop containing nucleotide triphosphate hydrolases"/>
    <property type="match status" value="1"/>
</dbReference>
<keyword evidence="3" id="KW-0067">ATP-binding</keyword>
<dbReference type="RefSeq" id="WP_238317403.1">
    <property type="nucleotide sequence ID" value="NZ_BQKV01000065.1"/>
</dbReference>
<keyword evidence="1" id="KW-0813">Transport</keyword>
<dbReference type="GO" id="GO:0005524">
    <property type="term" value="F:ATP binding"/>
    <property type="evidence" value="ECO:0007669"/>
    <property type="project" value="UniProtKB-KW"/>
</dbReference>
<dbReference type="SUPFAM" id="SSF52540">
    <property type="entry name" value="P-loop containing nucleoside triphosphate hydrolases"/>
    <property type="match status" value="1"/>
</dbReference>
<dbReference type="Pfam" id="PF00005">
    <property type="entry name" value="ABC_tran"/>
    <property type="match status" value="1"/>
</dbReference>
<dbReference type="PANTHER" id="PTHR42939">
    <property type="entry name" value="ABC TRANSPORTER ATP-BINDING PROTEIN ALBC-RELATED"/>
    <property type="match status" value="1"/>
</dbReference>
<evidence type="ECO:0000313" key="5">
    <source>
        <dbReference type="EMBL" id="GJN65153.1"/>
    </source>
</evidence>
<reference evidence="5" key="1">
    <citation type="journal article" date="2022" name="Int. J. Syst. Evol. Microbiol.">
        <title>Genome-based, phenotypic and chemotaxonomic classification of Faecalibacterium strains: proposal of three novel species Faecalibacterium duncaniae sp. nov., Faecalibacterium hattorii sp. nov. and Faecalibacterium gallinarum sp. nov. .</title>
        <authorList>
            <person name="Sakamoto M."/>
            <person name="Sakurai N."/>
            <person name="Tanno H."/>
            <person name="Iino T."/>
            <person name="Ohkuma M."/>
            <person name="Endo A."/>
        </authorList>
    </citation>
    <scope>NUCLEOTIDE SEQUENCE</scope>
    <source>
        <strain evidence="5">JCM 17207</strain>
    </source>
</reference>
<protein>
    <submittedName>
        <fullName evidence="5">ABC transporter</fullName>
    </submittedName>
</protein>
<keyword evidence="6" id="KW-1185">Reference proteome</keyword>
<dbReference type="Proteomes" id="UP001055185">
    <property type="component" value="Unassembled WGS sequence"/>
</dbReference>
<dbReference type="InterPro" id="IPR017871">
    <property type="entry name" value="ABC_transporter-like_CS"/>
</dbReference>
<dbReference type="InterPro" id="IPR003593">
    <property type="entry name" value="AAA+_ATPase"/>
</dbReference>
<evidence type="ECO:0000256" key="2">
    <source>
        <dbReference type="ARBA" id="ARBA00022741"/>
    </source>
</evidence>